<dbReference type="GO" id="GO:0004252">
    <property type="term" value="F:serine-type endopeptidase activity"/>
    <property type="evidence" value="ECO:0007669"/>
    <property type="project" value="InterPro"/>
</dbReference>
<keyword evidence="5" id="KW-0378">Hydrolase</keyword>
<evidence type="ECO:0000256" key="1">
    <source>
        <dbReference type="ARBA" id="ARBA00007100"/>
    </source>
</evidence>
<dbReference type="InterPro" id="IPR009003">
    <property type="entry name" value="Peptidase_S1_PA"/>
</dbReference>
<feature type="coiled-coil region" evidence="2">
    <location>
        <begin position="468"/>
        <end position="498"/>
    </location>
</feature>
<dbReference type="InterPro" id="IPR032698">
    <property type="entry name" value="SirB1_N"/>
</dbReference>
<accession>A0A517SS76</accession>
<evidence type="ECO:0000313" key="5">
    <source>
        <dbReference type="EMBL" id="QDT58981.1"/>
    </source>
</evidence>
<dbReference type="Pfam" id="PF06439">
    <property type="entry name" value="3keto-disac_hyd"/>
    <property type="match status" value="1"/>
</dbReference>
<comment type="similarity">
    <text evidence="1">Belongs to the UPF0162 family.</text>
</comment>
<dbReference type="Pfam" id="PF13365">
    <property type="entry name" value="Trypsin_2"/>
    <property type="match status" value="1"/>
</dbReference>
<dbReference type="EMBL" id="CP036272">
    <property type="protein sequence ID" value="QDT58981.1"/>
    <property type="molecule type" value="Genomic_DNA"/>
</dbReference>
<keyword evidence="6" id="KW-1185">Reference proteome</keyword>
<gene>
    <name evidence="5" type="primary">hhoA_1</name>
    <name evidence="5" type="ORF">SV7mr_14850</name>
</gene>
<dbReference type="PROSITE" id="PS51257">
    <property type="entry name" value="PROKAR_LIPOPROTEIN"/>
    <property type="match status" value="1"/>
</dbReference>
<dbReference type="PRINTS" id="PR00834">
    <property type="entry name" value="PROTEASES2C"/>
</dbReference>
<protein>
    <submittedName>
        <fullName evidence="5">Serine protease HhoA</fullName>
    </submittedName>
</protein>
<dbReference type="OrthoDB" id="248175at2"/>
<dbReference type="InterPro" id="IPR013320">
    <property type="entry name" value="ConA-like_dom_sf"/>
</dbReference>
<evidence type="ECO:0000313" key="6">
    <source>
        <dbReference type="Proteomes" id="UP000315003"/>
    </source>
</evidence>
<proteinExistence type="inferred from homology"/>
<dbReference type="Gene3D" id="2.40.10.120">
    <property type="match status" value="1"/>
</dbReference>
<dbReference type="Gene3D" id="2.60.120.560">
    <property type="entry name" value="Exo-inulinase, domain 1"/>
    <property type="match status" value="1"/>
</dbReference>
<evidence type="ECO:0000256" key="2">
    <source>
        <dbReference type="SAM" id="Coils"/>
    </source>
</evidence>
<dbReference type="InterPro" id="IPR010496">
    <property type="entry name" value="AL/BT2_dom"/>
</dbReference>
<dbReference type="Pfam" id="PF13369">
    <property type="entry name" value="Transglut_core2"/>
    <property type="match status" value="1"/>
</dbReference>
<dbReference type="PANTHER" id="PTHR22939:SF129">
    <property type="entry name" value="SERINE PROTEASE HTRA2, MITOCHONDRIAL"/>
    <property type="match status" value="1"/>
</dbReference>
<dbReference type="InterPro" id="IPR001940">
    <property type="entry name" value="Peptidase_S1C"/>
</dbReference>
<dbReference type="SUPFAM" id="SSF49899">
    <property type="entry name" value="Concanavalin A-like lectins/glucanases"/>
    <property type="match status" value="1"/>
</dbReference>
<dbReference type="SUPFAM" id="SSF50494">
    <property type="entry name" value="Trypsin-like serine proteases"/>
    <property type="match status" value="1"/>
</dbReference>
<dbReference type="AlphaFoldDB" id="A0A517SS76"/>
<sequence length="768" mass="84612">MTQRLPMLRSPLAPRTWIVLALFVGCLQGSTCQGQEQVKDSLASAEIAKDSTSTKPLNVEQLVSKVSKSVVTIRVTDRDGAESGIGTGFVIDDSGMIATNMHVIGQGRAFTITDYQGNKLSATAVYASDVTADLAIIQIDFADSPLPALPLADPDTAKQGMRVFAFGNPLGLEKSVVDGILSARREIEGQTLLQLAMPIEPGNSGGPLVDSLGAVLGIVNMKSLLDSNLGFAIPVQKLVELKNNPNSISIDRWVRLAEVDLETWEPLFGATWQQKGGRISASGSGNAFGGRSLLLQRSKQHAQPLEIAVQVRLDDEAGAAGIVFHSDGNDKHYGFYPSAGNLRLSCFRGASVFSWQVLHDVPSPYYLPGQWNQLKVRLKDDRITCFVNGHVVIESTDKQFKSGRIGLAKFRSTKPEFRKFEFGPSIADPELSQQASAVLDELSTPEIAFENIGQEQLRLLADSDTLAAQELSRQAIRLKEQAERLEQLARDVRRSKTLQKLESLQDTPPSQRLLQGALLIAMLDHPDLDPQAYVQQIDRMAAEINESLAKDAKTKTRRQTLHQYLFEQNGFHGSRSEYYHPANSHLNRVLDDREGLPILLSILYMELGKRIGLDVVGIGLPGNFVVRDQTDAKAPQLVDPFDRGKELSRRDAADIVLRFSGRLIQESDLEPQDVTAILTRVLNNLVGAAGRRNDGEAMLAYADALVAITPDDFQRRILRARLRGMTGRHHLAMEDFDWLLEQTLSPLEENDVLQLKESLQALIERAQP</sequence>
<dbReference type="GO" id="GO:0006508">
    <property type="term" value="P:proteolysis"/>
    <property type="evidence" value="ECO:0007669"/>
    <property type="project" value="UniProtKB-KW"/>
</dbReference>
<feature type="domain" description="3-keto-alpha-glucoside-1,2-lyase/3-keto-2-hydroxy-glucal hydratase" evidence="3">
    <location>
        <begin position="259"/>
        <end position="421"/>
    </location>
</feature>
<dbReference type="RefSeq" id="WP_145270536.1">
    <property type="nucleotide sequence ID" value="NZ_CP036272.1"/>
</dbReference>
<evidence type="ECO:0000259" key="4">
    <source>
        <dbReference type="Pfam" id="PF13369"/>
    </source>
</evidence>
<evidence type="ECO:0000259" key="3">
    <source>
        <dbReference type="Pfam" id="PF06439"/>
    </source>
</evidence>
<keyword evidence="2" id="KW-0175">Coiled coil</keyword>
<organism evidence="5 6">
    <name type="scientific">Stieleria bergensis</name>
    <dbReference type="NCBI Taxonomy" id="2528025"/>
    <lineage>
        <taxon>Bacteria</taxon>
        <taxon>Pseudomonadati</taxon>
        <taxon>Planctomycetota</taxon>
        <taxon>Planctomycetia</taxon>
        <taxon>Pirellulales</taxon>
        <taxon>Pirellulaceae</taxon>
        <taxon>Stieleria</taxon>
    </lineage>
</organism>
<dbReference type="PANTHER" id="PTHR22939">
    <property type="entry name" value="SERINE PROTEASE FAMILY S1C HTRA-RELATED"/>
    <property type="match status" value="1"/>
</dbReference>
<name>A0A517SS76_9BACT</name>
<reference evidence="5 6" key="1">
    <citation type="submission" date="2019-02" db="EMBL/GenBank/DDBJ databases">
        <title>Deep-cultivation of Planctomycetes and their phenomic and genomic characterization uncovers novel biology.</title>
        <authorList>
            <person name="Wiegand S."/>
            <person name="Jogler M."/>
            <person name="Boedeker C."/>
            <person name="Pinto D."/>
            <person name="Vollmers J."/>
            <person name="Rivas-Marin E."/>
            <person name="Kohn T."/>
            <person name="Peeters S.H."/>
            <person name="Heuer A."/>
            <person name="Rast P."/>
            <person name="Oberbeckmann S."/>
            <person name="Bunk B."/>
            <person name="Jeske O."/>
            <person name="Meyerdierks A."/>
            <person name="Storesund J.E."/>
            <person name="Kallscheuer N."/>
            <person name="Luecker S."/>
            <person name="Lage O.M."/>
            <person name="Pohl T."/>
            <person name="Merkel B.J."/>
            <person name="Hornburger P."/>
            <person name="Mueller R.-W."/>
            <person name="Bruemmer F."/>
            <person name="Labrenz M."/>
            <person name="Spormann A.M."/>
            <person name="Op den Camp H."/>
            <person name="Overmann J."/>
            <person name="Amann R."/>
            <person name="Jetten M.S.M."/>
            <person name="Mascher T."/>
            <person name="Medema M.H."/>
            <person name="Devos D.P."/>
            <person name="Kaster A.-K."/>
            <person name="Ovreas L."/>
            <person name="Rohde M."/>
            <person name="Galperin M.Y."/>
            <person name="Jogler C."/>
        </authorList>
    </citation>
    <scope>NUCLEOTIDE SEQUENCE [LARGE SCALE GENOMIC DNA]</scope>
    <source>
        <strain evidence="5 6">SV_7m_r</strain>
    </source>
</reference>
<dbReference type="Proteomes" id="UP000315003">
    <property type="component" value="Chromosome"/>
</dbReference>
<keyword evidence="5" id="KW-0645">Protease</keyword>
<feature type="domain" description="Protein SirB1 N-terminal" evidence="4">
    <location>
        <begin position="532"/>
        <end position="683"/>
    </location>
</feature>